<accession>A0A0N5C840</accession>
<sequence length="354" mass="40021">MQSFAIDSLISGSQSLIKNDSSPDITKSSSNSPSVTINSNTFFNTLSKNFLLSETQQEDNSKTKEDKKLKPDMFSGNVGANIMNPFMSILNSTTTEAYHKFLLQANNKNNLYGSINNMNCTDTFSDDGIRKEEDDDNHEVDHESDDSIVDERKSNTRYSSINTSDSLNGSYLQTGVNINPQSMSSAAVSQDQLARRYRTAFSREQINILEKEFSKENYVSRIRRGELAQELGLPEGTIKVWFQNRRMKDKRQKTTMMCWPLEQMTAYMLNNPFYCDPFRSQQFSQFLSQKQPITSGHPMIGTPSGIPIHPGTSPLLHPFFASQMAAVVGQNFNLGPNLINKNDKEHENKDKNEN</sequence>
<keyword evidence="4 7" id="KW-0371">Homeobox</keyword>
<keyword evidence="11" id="KW-1185">Reference proteome</keyword>
<evidence type="ECO:0000256" key="5">
    <source>
        <dbReference type="ARBA" id="ARBA00023242"/>
    </source>
</evidence>
<evidence type="ECO:0000256" key="3">
    <source>
        <dbReference type="ARBA" id="ARBA00023125"/>
    </source>
</evidence>
<evidence type="ECO:0000256" key="8">
    <source>
        <dbReference type="RuleBase" id="RU000682"/>
    </source>
</evidence>
<proteinExistence type="inferred from homology"/>
<feature type="region of interest" description="Disordered" evidence="9">
    <location>
        <begin position="53"/>
        <end position="72"/>
    </location>
</feature>
<keyword evidence="2" id="KW-0217">Developmental protein</keyword>
<dbReference type="PRINTS" id="PR00031">
    <property type="entry name" value="HTHREPRESSR"/>
</dbReference>
<dbReference type="PANTHER" id="PTHR46294:SF4">
    <property type="entry name" value="SEGMENTATION PROTEIN EVEN-SKIPPED"/>
    <property type="match status" value="1"/>
</dbReference>
<dbReference type="SUPFAM" id="SSF46689">
    <property type="entry name" value="Homeodomain-like"/>
    <property type="match status" value="1"/>
</dbReference>
<reference evidence="12" key="1">
    <citation type="submission" date="2017-02" db="UniProtKB">
        <authorList>
            <consortium name="WormBaseParasite"/>
        </authorList>
    </citation>
    <scope>IDENTIFICATION</scope>
</reference>
<evidence type="ECO:0000256" key="6">
    <source>
        <dbReference type="ARBA" id="ARBA00038449"/>
    </source>
</evidence>
<dbReference type="GO" id="GO:0000978">
    <property type="term" value="F:RNA polymerase II cis-regulatory region sequence-specific DNA binding"/>
    <property type="evidence" value="ECO:0007669"/>
    <property type="project" value="TreeGrafter"/>
</dbReference>
<evidence type="ECO:0000313" key="12">
    <source>
        <dbReference type="WBParaSite" id="SPAL_0001409600.1"/>
    </source>
</evidence>
<evidence type="ECO:0000313" key="11">
    <source>
        <dbReference type="Proteomes" id="UP000046392"/>
    </source>
</evidence>
<evidence type="ECO:0000256" key="4">
    <source>
        <dbReference type="ARBA" id="ARBA00023155"/>
    </source>
</evidence>
<dbReference type="SMART" id="SM00389">
    <property type="entry name" value="HOX"/>
    <property type="match status" value="1"/>
</dbReference>
<dbReference type="AlphaFoldDB" id="A0A0N5C840"/>
<comment type="similarity">
    <text evidence="6">Belongs to the even-skipped homeobox family.</text>
</comment>
<feature type="compositionally biased region" description="Acidic residues" evidence="9">
    <location>
        <begin position="133"/>
        <end position="148"/>
    </location>
</feature>
<dbReference type="CDD" id="cd00086">
    <property type="entry name" value="homeodomain"/>
    <property type="match status" value="1"/>
</dbReference>
<dbReference type="InterPro" id="IPR001356">
    <property type="entry name" value="HD"/>
</dbReference>
<dbReference type="GO" id="GO:0005634">
    <property type="term" value="C:nucleus"/>
    <property type="evidence" value="ECO:0007669"/>
    <property type="project" value="UniProtKB-SubCell"/>
</dbReference>
<feature type="region of interest" description="Disordered" evidence="9">
    <location>
        <begin position="126"/>
        <end position="161"/>
    </location>
</feature>
<evidence type="ECO:0000256" key="7">
    <source>
        <dbReference type="PROSITE-ProRule" id="PRU00108"/>
    </source>
</evidence>
<keyword evidence="5 7" id="KW-0539">Nucleus</keyword>
<dbReference type="PANTHER" id="PTHR46294">
    <property type="entry name" value="SEGMENTATION PROTEIN EVEN-SKIPPED"/>
    <property type="match status" value="1"/>
</dbReference>
<feature type="domain" description="Homeobox" evidence="10">
    <location>
        <begin position="192"/>
        <end position="252"/>
    </location>
</feature>
<dbReference type="InterPro" id="IPR052002">
    <property type="entry name" value="Even-skipped_HD"/>
</dbReference>
<dbReference type="InterPro" id="IPR009057">
    <property type="entry name" value="Homeodomain-like_sf"/>
</dbReference>
<comment type="subcellular location">
    <subcellularLocation>
        <location evidence="1 7 8">Nucleus</location>
    </subcellularLocation>
</comment>
<protein>
    <submittedName>
        <fullName evidence="12">Homeobox domain-containing protein</fullName>
    </submittedName>
</protein>
<dbReference type="Gene3D" id="1.10.10.60">
    <property type="entry name" value="Homeodomain-like"/>
    <property type="match status" value="1"/>
</dbReference>
<feature type="compositionally biased region" description="Basic and acidic residues" evidence="9">
    <location>
        <begin position="59"/>
        <end position="71"/>
    </location>
</feature>
<dbReference type="STRING" id="174720.A0A0N5C840"/>
<dbReference type="InterPro" id="IPR017970">
    <property type="entry name" value="Homeobox_CS"/>
</dbReference>
<dbReference type="PROSITE" id="PS50071">
    <property type="entry name" value="HOMEOBOX_2"/>
    <property type="match status" value="1"/>
</dbReference>
<evidence type="ECO:0000259" key="10">
    <source>
        <dbReference type="PROSITE" id="PS50071"/>
    </source>
</evidence>
<keyword evidence="3 7" id="KW-0238">DNA-binding</keyword>
<evidence type="ECO:0000256" key="1">
    <source>
        <dbReference type="ARBA" id="ARBA00004123"/>
    </source>
</evidence>
<evidence type="ECO:0000256" key="2">
    <source>
        <dbReference type="ARBA" id="ARBA00022473"/>
    </source>
</evidence>
<dbReference type="WBParaSite" id="SPAL_0001409600.1">
    <property type="protein sequence ID" value="SPAL_0001409600.1"/>
    <property type="gene ID" value="SPAL_0001409600"/>
</dbReference>
<dbReference type="InterPro" id="IPR000047">
    <property type="entry name" value="HTH_motif"/>
</dbReference>
<dbReference type="PROSITE" id="PS00027">
    <property type="entry name" value="HOMEOBOX_1"/>
    <property type="match status" value="1"/>
</dbReference>
<dbReference type="Pfam" id="PF00046">
    <property type="entry name" value="Homeodomain"/>
    <property type="match status" value="1"/>
</dbReference>
<feature type="DNA-binding region" description="Homeobox" evidence="7">
    <location>
        <begin position="194"/>
        <end position="253"/>
    </location>
</feature>
<evidence type="ECO:0000256" key="9">
    <source>
        <dbReference type="SAM" id="MobiDB-lite"/>
    </source>
</evidence>
<name>A0A0N5C840_STREA</name>
<dbReference type="GO" id="GO:0000981">
    <property type="term" value="F:DNA-binding transcription factor activity, RNA polymerase II-specific"/>
    <property type="evidence" value="ECO:0007669"/>
    <property type="project" value="InterPro"/>
</dbReference>
<dbReference type="Proteomes" id="UP000046392">
    <property type="component" value="Unplaced"/>
</dbReference>
<organism evidence="11 12">
    <name type="scientific">Strongyloides papillosus</name>
    <name type="common">Intestinal threadworm</name>
    <dbReference type="NCBI Taxonomy" id="174720"/>
    <lineage>
        <taxon>Eukaryota</taxon>
        <taxon>Metazoa</taxon>
        <taxon>Ecdysozoa</taxon>
        <taxon>Nematoda</taxon>
        <taxon>Chromadorea</taxon>
        <taxon>Rhabditida</taxon>
        <taxon>Tylenchina</taxon>
        <taxon>Panagrolaimomorpha</taxon>
        <taxon>Strongyloidoidea</taxon>
        <taxon>Strongyloididae</taxon>
        <taxon>Strongyloides</taxon>
    </lineage>
</organism>